<keyword evidence="2" id="KW-0378">Hydrolase</keyword>
<protein>
    <submittedName>
        <fullName evidence="3">PHB depolymerase family esterase</fullName>
    </submittedName>
</protein>
<accession>A0ABS7SV98</accession>
<evidence type="ECO:0000256" key="2">
    <source>
        <dbReference type="ARBA" id="ARBA00022801"/>
    </source>
</evidence>
<gene>
    <name evidence="3" type="ORF">I4X03_021730</name>
</gene>
<dbReference type="PANTHER" id="PTHR43037">
    <property type="entry name" value="UNNAMED PRODUCT-RELATED"/>
    <property type="match status" value="1"/>
</dbReference>
<evidence type="ECO:0000313" key="3">
    <source>
        <dbReference type="EMBL" id="MBZ2209896.1"/>
    </source>
</evidence>
<dbReference type="Gene3D" id="3.40.50.1820">
    <property type="entry name" value="alpha/beta hydrolase"/>
    <property type="match status" value="1"/>
</dbReference>
<dbReference type="NCBIfam" id="TIGR01840">
    <property type="entry name" value="esterase_phb"/>
    <property type="match status" value="1"/>
</dbReference>
<organism evidence="3 4">
    <name type="scientific">Massilia soli</name>
    <dbReference type="NCBI Taxonomy" id="2792854"/>
    <lineage>
        <taxon>Bacteria</taxon>
        <taxon>Pseudomonadati</taxon>
        <taxon>Pseudomonadota</taxon>
        <taxon>Betaproteobacteria</taxon>
        <taxon>Burkholderiales</taxon>
        <taxon>Oxalobacteraceae</taxon>
        <taxon>Telluria group</taxon>
        <taxon>Massilia</taxon>
    </lineage>
</organism>
<keyword evidence="1" id="KW-0732">Signal</keyword>
<dbReference type="InterPro" id="IPR029058">
    <property type="entry name" value="AB_hydrolase_fold"/>
</dbReference>
<dbReference type="InterPro" id="IPR010126">
    <property type="entry name" value="Esterase_phb"/>
</dbReference>
<proteinExistence type="predicted"/>
<dbReference type="PANTHER" id="PTHR43037:SF1">
    <property type="entry name" value="BLL1128 PROTEIN"/>
    <property type="match status" value="1"/>
</dbReference>
<dbReference type="SUPFAM" id="SSF53474">
    <property type="entry name" value="alpha/beta-Hydrolases"/>
    <property type="match status" value="1"/>
</dbReference>
<dbReference type="InterPro" id="IPR050955">
    <property type="entry name" value="Plant_Biomass_Hydrol_Est"/>
</dbReference>
<dbReference type="Proteomes" id="UP000809349">
    <property type="component" value="Unassembled WGS sequence"/>
</dbReference>
<keyword evidence="4" id="KW-1185">Reference proteome</keyword>
<sequence>MVKLVQPWLRSLLRTAKKQQRSTARAVKTLLAVPKVKAKPAVKAKAAVKKAKPAAKPAVRKTRSLTPAGPKAVPVLSGQWLSDRYTGLGPHGVLRTMLYWLYLPPVAPAPGGMPLVIMLHGCDQNANKFAQGTRMNLLAEKQGVAVVYPQQSVTSHPQACWKWYDRATQEGGGDVSLIVGIINTVTASHPIDRSRIYICGFSAGGAMAHIVALNHPGLIAAVGVHSSPLFGAARGAVAAIKVMLQGDARRAGPAIQEVLDRQPGFPLMPTILLHGESDRVVRPINQAHLEEQSLLLNRVPDGTPVDITTRERTSRTFAYRLRDVSLRRKLLLRVVQISELQHAWSGGDASLAFNSGPGPTSSKLLLDFFSRHSRAGNV</sequence>
<evidence type="ECO:0000313" key="4">
    <source>
        <dbReference type="Proteomes" id="UP000809349"/>
    </source>
</evidence>
<name>A0ABS7SV98_9BURK</name>
<dbReference type="EMBL" id="JAFBIL020000010">
    <property type="protein sequence ID" value="MBZ2209896.1"/>
    <property type="molecule type" value="Genomic_DNA"/>
</dbReference>
<dbReference type="Pfam" id="PF10503">
    <property type="entry name" value="Esterase_PHB"/>
    <property type="match status" value="1"/>
</dbReference>
<comment type="caution">
    <text evidence="3">The sequence shown here is derived from an EMBL/GenBank/DDBJ whole genome shotgun (WGS) entry which is preliminary data.</text>
</comment>
<reference evidence="3 4" key="1">
    <citation type="submission" date="2021-08" db="EMBL/GenBank/DDBJ databases">
        <title>Massilia sp. R798.</title>
        <authorList>
            <person name="Baek J.H."/>
            <person name="Jung H.S."/>
            <person name="Kim K.R."/>
            <person name="Jeon C.O."/>
        </authorList>
    </citation>
    <scope>NUCLEOTIDE SEQUENCE [LARGE SCALE GENOMIC DNA]</scope>
    <source>
        <strain evidence="3 4">R798</strain>
    </source>
</reference>
<evidence type="ECO:0000256" key="1">
    <source>
        <dbReference type="ARBA" id="ARBA00022729"/>
    </source>
</evidence>